<evidence type="ECO:0000256" key="4">
    <source>
        <dbReference type="ARBA" id="ARBA00022692"/>
    </source>
</evidence>
<dbReference type="EC" id="2.8.2.-" evidence="9"/>
<accession>A0A9D3YIU5</accession>
<dbReference type="Pfam" id="PF03567">
    <property type="entry name" value="Sulfotransfer_2"/>
    <property type="match status" value="1"/>
</dbReference>
<keyword evidence="9" id="KW-0735">Signal-anchor</keyword>
<evidence type="ECO:0000313" key="11">
    <source>
        <dbReference type="Proteomes" id="UP000828390"/>
    </source>
</evidence>
<comment type="similarity">
    <text evidence="2 9">Belongs to the sulfotransferase 2 family.</text>
</comment>
<comment type="caution">
    <text evidence="10">The sequence shown here is derived from an EMBL/GenBank/DDBJ whole genome shotgun (WGS) entry which is preliminary data.</text>
</comment>
<dbReference type="GO" id="GO:0000139">
    <property type="term" value="C:Golgi membrane"/>
    <property type="evidence" value="ECO:0007669"/>
    <property type="project" value="UniProtKB-SubCell"/>
</dbReference>
<sequence length="442" mass="51098">MFQPTTFLTHLRHDGRSGFDGAPVAKNLFTLENIKTRTHNRISSVYFIASNASHHRNDKHTGFDAALLAKNVCTVANIKTDTQRRNSRLHVIAGKRVVFCPVEKVGSTFWRRVFYILTAPDQAKYHNPYDVPIKSALENDRRLFTLSGNDDRVLKDGAFSFLFVRNPFSRLLSAYIDKLVSPNPTYWKVWGAPAVTAFRKRDDARRAVRYIRGKPIKRRFITGHDVTFAEFLKLVINNEQTLKQTDPHLISVKRGCKPCASNFKYIGKMESFAEDAFFIMDKLGLNFTRANYTEKFGNLTTDDAITDSIRSPFSWKKDILKYVSWDKALQRIWLKLQMRGIIEFGIKLNLTLIEVYNINENQFITMAREAHRKSDSNILTRQKSEVRNEAFASVALTDLENFRDLFIEDFILFGYDPSPNAYFQRDENAILTSVYLNFTHLN</sequence>
<proteinExistence type="inferred from homology"/>
<dbReference type="InterPro" id="IPR018011">
    <property type="entry name" value="Carb_sulfotrans_8-10"/>
</dbReference>
<evidence type="ECO:0000256" key="8">
    <source>
        <dbReference type="ARBA" id="ARBA00023180"/>
    </source>
</evidence>
<dbReference type="PANTHER" id="PTHR12137:SF54">
    <property type="entry name" value="CARBOHYDRATE SULFOTRANSFERASE"/>
    <property type="match status" value="1"/>
</dbReference>
<evidence type="ECO:0000256" key="2">
    <source>
        <dbReference type="ARBA" id="ARBA00006339"/>
    </source>
</evidence>
<comment type="subcellular location">
    <subcellularLocation>
        <location evidence="1 9">Golgi apparatus membrane</location>
        <topology evidence="1 9">Single-pass type II membrane protein</topology>
    </subcellularLocation>
</comment>
<evidence type="ECO:0000256" key="6">
    <source>
        <dbReference type="ARBA" id="ARBA00023034"/>
    </source>
</evidence>
<keyword evidence="7" id="KW-0472">Membrane</keyword>
<evidence type="ECO:0000256" key="3">
    <source>
        <dbReference type="ARBA" id="ARBA00022679"/>
    </source>
</evidence>
<keyword evidence="11" id="KW-1185">Reference proteome</keyword>
<evidence type="ECO:0000256" key="1">
    <source>
        <dbReference type="ARBA" id="ARBA00004323"/>
    </source>
</evidence>
<evidence type="ECO:0000313" key="10">
    <source>
        <dbReference type="EMBL" id="KAH3700821.1"/>
    </source>
</evidence>
<dbReference type="GO" id="GO:0008146">
    <property type="term" value="F:sulfotransferase activity"/>
    <property type="evidence" value="ECO:0007669"/>
    <property type="project" value="InterPro"/>
</dbReference>
<dbReference type="InterPro" id="IPR005331">
    <property type="entry name" value="Sulfotransferase"/>
</dbReference>
<keyword evidence="4" id="KW-0812">Transmembrane</keyword>
<dbReference type="GO" id="GO:0016051">
    <property type="term" value="P:carbohydrate biosynthetic process"/>
    <property type="evidence" value="ECO:0007669"/>
    <property type="project" value="InterPro"/>
</dbReference>
<protein>
    <recommendedName>
        <fullName evidence="9">Carbohydrate sulfotransferase</fullName>
        <ecNumber evidence="9">2.8.2.-</ecNumber>
    </recommendedName>
</protein>
<organism evidence="10 11">
    <name type="scientific">Dreissena polymorpha</name>
    <name type="common">Zebra mussel</name>
    <name type="synonym">Mytilus polymorpha</name>
    <dbReference type="NCBI Taxonomy" id="45954"/>
    <lineage>
        <taxon>Eukaryota</taxon>
        <taxon>Metazoa</taxon>
        <taxon>Spiralia</taxon>
        <taxon>Lophotrochozoa</taxon>
        <taxon>Mollusca</taxon>
        <taxon>Bivalvia</taxon>
        <taxon>Autobranchia</taxon>
        <taxon>Heteroconchia</taxon>
        <taxon>Euheterodonta</taxon>
        <taxon>Imparidentia</taxon>
        <taxon>Neoheterodontei</taxon>
        <taxon>Myida</taxon>
        <taxon>Dreissenoidea</taxon>
        <taxon>Dreissenidae</taxon>
        <taxon>Dreissena</taxon>
    </lineage>
</organism>
<evidence type="ECO:0000256" key="7">
    <source>
        <dbReference type="ARBA" id="ARBA00023136"/>
    </source>
</evidence>
<reference evidence="10" key="2">
    <citation type="submission" date="2020-11" db="EMBL/GenBank/DDBJ databases">
        <authorList>
            <person name="McCartney M.A."/>
            <person name="Auch B."/>
            <person name="Kono T."/>
            <person name="Mallez S."/>
            <person name="Becker A."/>
            <person name="Gohl D.M."/>
            <person name="Silverstein K.A.T."/>
            <person name="Koren S."/>
            <person name="Bechman K.B."/>
            <person name="Herman A."/>
            <person name="Abrahante J.E."/>
            <person name="Garbe J."/>
        </authorList>
    </citation>
    <scope>NUCLEOTIDE SEQUENCE</scope>
    <source>
        <strain evidence="10">Duluth1</strain>
        <tissue evidence="10">Whole animal</tissue>
    </source>
</reference>
<keyword evidence="5" id="KW-1133">Transmembrane helix</keyword>
<keyword evidence="6 9" id="KW-0333">Golgi apparatus</keyword>
<keyword evidence="9" id="KW-0119">Carbohydrate metabolism</keyword>
<evidence type="ECO:0000256" key="9">
    <source>
        <dbReference type="RuleBase" id="RU364020"/>
    </source>
</evidence>
<keyword evidence="8 9" id="KW-0325">Glycoprotein</keyword>
<name>A0A9D3YIU5_DREPO</name>
<gene>
    <name evidence="10" type="ORF">DPMN_075801</name>
</gene>
<dbReference type="PANTHER" id="PTHR12137">
    <property type="entry name" value="CARBOHYDRATE SULFOTRANSFERASE"/>
    <property type="match status" value="1"/>
</dbReference>
<dbReference type="Proteomes" id="UP000828390">
    <property type="component" value="Unassembled WGS sequence"/>
</dbReference>
<keyword evidence="3 9" id="KW-0808">Transferase</keyword>
<dbReference type="AlphaFoldDB" id="A0A9D3YIU5"/>
<reference evidence="10" key="1">
    <citation type="journal article" date="2019" name="bioRxiv">
        <title>The Genome of the Zebra Mussel, Dreissena polymorpha: A Resource for Invasive Species Research.</title>
        <authorList>
            <person name="McCartney M.A."/>
            <person name="Auch B."/>
            <person name="Kono T."/>
            <person name="Mallez S."/>
            <person name="Zhang Y."/>
            <person name="Obille A."/>
            <person name="Becker A."/>
            <person name="Abrahante J.E."/>
            <person name="Garbe J."/>
            <person name="Badalamenti J.P."/>
            <person name="Herman A."/>
            <person name="Mangelson H."/>
            <person name="Liachko I."/>
            <person name="Sullivan S."/>
            <person name="Sone E.D."/>
            <person name="Koren S."/>
            <person name="Silverstein K.A.T."/>
            <person name="Beckman K.B."/>
            <person name="Gohl D.M."/>
        </authorList>
    </citation>
    <scope>NUCLEOTIDE SEQUENCE</scope>
    <source>
        <strain evidence="10">Duluth1</strain>
        <tissue evidence="10">Whole animal</tissue>
    </source>
</reference>
<evidence type="ECO:0000256" key="5">
    <source>
        <dbReference type="ARBA" id="ARBA00022989"/>
    </source>
</evidence>
<dbReference type="EMBL" id="JAIWYP010000015">
    <property type="protein sequence ID" value="KAH3700821.1"/>
    <property type="molecule type" value="Genomic_DNA"/>
</dbReference>